<name>A0ABS2CJQ4_9MICO</name>
<dbReference type="PANTHER" id="PTHR35005:SF1">
    <property type="entry name" value="2-AMINO-5-FORMYLAMINO-6-RIBOSYLAMINOPYRIMIDIN-4(3H)-ONE 5'-MONOPHOSPHATE DEFORMYLASE"/>
    <property type="match status" value="1"/>
</dbReference>
<evidence type="ECO:0000256" key="1">
    <source>
        <dbReference type="ARBA" id="ARBA00001947"/>
    </source>
</evidence>
<evidence type="ECO:0000256" key="5">
    <source>
        <dbReference type="ARBA" id="ARBA00024029"/>
    </source>
</evidence>
<dbReference type="SUPFAM" id="SSF102215">
    <property type="entry name" value="Creatininase"/>
    <property type="match status" value="1"/>
</dbReference>
<dbReference type="Gene3D" id="3.40.50.10310">
    <property type="entry name" value="Creatininase"/>
    <property type="match status" value="1"/>
</dbReference>
<dbReference type="EMBL" id="JAFDVD010000007">
    <property type="protein sequence ID" value="MBM6400073.1"/>
    <property type="molecule type" value="Genomic_DNA"/>
</dbReference>
<gene>
    <name evidence="6" type="primary">mftE</name>
    <name evidence="6" type="ORF">JQN70_06730</name>
</gene>
<keyword evidence="3" id="KW-0378">Hydrolase</keyword>
<keyword evidence="7" id="KW-1185">Reference proteome</keyword>
<accession>A0ABS2CJQ4</accession>
<dbReference type="PANTHER" id="PTHR35005">
    <property type="entry name" value="3-DEHYDRO-SCYLLO-INOSOSE HYDROLASE"/>
    <property type="match status" value="1"/>
</dbReference>
<protein>
    <submittedName>
        <fullName evidence="6">Mycofactocin biosynthesis peptidyl-dipeptidase MftE</fullName>
    </submittedName>
</protein>
<comment type="similarity">
    <text evidence="5">Belongs to the creatininase superfamily.</text>
</comment>
<proteinExistence type="inferred from homology"/>
<evidence type="ECO:0000256" key="4">
    <source>
        <dbReference type="ARBA" id="ARBA00022833"/>
    </source>
</evidence>
<reference evidence="6" key="1">
    <citation type="submission" date="2021-02" db="EMBL/GenBank/DDBJ databases">
        <title>Phycicoccus sp. MQZ13P-5T, whole genome shotgun sequence.</title>
        <authorList>
            <person name="Tuo L."/>
        </authorList>
    </citation>
    <scope>NUCLEOTIDE SEQUENCE</scope>
    <source>
        <strain evidence="6">MQZ13P-5</strain>
    </source>
</reference>
<sequence>MDLGTRTSGADLRGATVLVPLGALEQHGAHLPLRTDSAVARAVSDAVAGRLDDRPVLVAPVVEYGASGEHEDFPGTVSIGTEALVHLVVELVRSVRRWCGPVVLVTGHGGNAEALDRAVGQLRRESHDVAWTSCAEPGWDAHAGRAETSLLLALEPDTVRMDAAAAGPVEPVAALLPRLRAGGVAAVSPGGVLGDPVGATAEEGEDLLERLVDRVTRQVRSGLVDDAGRLLRPTSSEVPA</sequence>
<dbReference type="RefSeq" id="WP_204130548.1">
    <property type="nucleotide sequence ID" value="NZ_JAFDVD010000007.1"/>
</dbReference>
<dbReference type="InterPro" id="IPR023871">
    <property type="entry name" value="MftE"/>
</dbReference>
<comment type="caution">
    <text evidence="6">The sequence shown here is derived from an EMBL/GenBank/DDBJ whole genome shotgun (WGS) entry which is preliminary data.</text>
</comment>
<organism evidence="6 7">
    <name type="scientific">Phycicoccus sonneratiae</name>
    <dbReference type="NCBI Taxonomy" id="2807628"/>
    <lineage>
        <taxon>Bacteria</taxon>
        <taxon>Bacillati</taxon>
        <taxon>Actinomycetota</taxon>
        <taxon>Actinomycetes</taxon>
        <taxon>Micrococcales</taxon>
        <taxon>Intrasporangiaceae</taxon>
        <taxon>Phycicoccus</taxon>
    </lineage>
</organism>
<keyword evidence="2" id="KW-0479">Metal-binding</keyword>
<dbReference type="InterPro" id="IPR003785">
    <property type="entry name" value="Creatininase/forma_Hydrolase"/>
</dbReference>
<evidence type="ECO:0000256" key="3">
    <source>
        <dbReference type="ARBA" id="ARBA00022801"/>
    </source>
</evidence>
<dbReference type="Pfam" id="PF02633">
    <property type="entry name" value="Creatininase"/>
    <property type="match status" value="1"/>
</dbReference>
<evidence type="ECO:0000256" key="2">
    <source>
        <dbReference type="ARBA" id="ARBA00022723"/>
    </source>
</evidence>
<dbReference type="Proteomes" id="UP001430172">
    <property type="component" value="Unassembled WGS sequence"/>
</dbReference>
<keyword evidence="4" id="KW-0862">Zinc</keyword>
<evidence type="ECO:0000313" key="7">
    <source>
        <dbReference type="Proteomes" id="UP001430172"/>
    </source>
</evidence>
<dbReference type="NCBIfam" id="TIGR03964">
    <property type="entry name" value="mycofact_creat"/>
    <property type="match status" value="1"/>
</dbReference>
<dbReference type="InterPro" id="IPR024087">
    <property type="entry name" value="Creatininase-like_sf"/>
</dbReference>
<comment type="cofactor">
    <cofactor evidence="1">
        <name>Zn(2+)</name>
        <dbReference type="ChEBI" id="CHEBI:29105"/>
    </cofactor>
</comment>
<evidence type="ECO:0000313" key="6">
    <source>
        <dbReference type="EMBL" id="MBM6400073.1"/>
    </source>
</evidence>